<evidence type="ECO:0000313" key="3">
    <source>
        <dbReference type="Proteomes" id="UP000016930"/>
    </source>
</evidence>
<dbReference type="Proteomes" id="UP000016930">
    <property type="component" value="Unassembled WGS sequence"/>
</dbReference>
<protein>
    <submittedName>
        <fullName evidence="2">Uncharacterized protein</fullName>
    </submittedName>
</protein>
<feature type="region of interest" description="Disordered" evidence="1">
    <location>
        <begin position="150"/>
        <end position="202"/>
    </location>
</feature>
<sequence>MSRKRTHDGNEGGKRDGKRKRLPKQLEGDESHYPIWGQRGMFAQDSAREMYESVINFDTPRFRRAEVTAAASAVMSDVNQIGCAATHPTTPLLFNQHALEPTTTTIGAWGDESSFDFGMSYIKAPTPASERGSRVEMDYAADYDALGGISSTSSPLPHARSGPPPIPHWSRPDRPSTSMTMASSSASTYTTSSCSPVPSLTSSISTRAESCNSCYHRSSRVRDIVPIDVTVNRDTPLIAMPTPIVLPRSFPVLGHQTIETPPTIHAQVHHPGVEGIPRKSSGGTLHTALYNADYTGPNASMASFVAVHQSAGPQPLSMAGSTNQLSPFDIQSDLDWGSLEEAYADLMAQFDELVCDSGL</sequence>
<feature type="region of interest" description="Disordered" evidence="1">
    <location>
        <begin position="1"/>
        <end position="33"/>
    </location>
</feature>
<dbReference type="HOGENOM" id="CLU_773860_0_0_1"/>
<proteinExistence type="predicted"/>
<dbReference type="AlphaFoldDB" id="M2REC4"/>
<evidence type="ECO:0000256" key="1">
    <source>
        <dbReference type="SAM" id="MobiDB-lite"/>
    </source>
</evidence>
<reference evidence="2 3" key="1">
    <citation type="journal article" date="2012" name="Proc. Natl. Acad. Sci. U.S.A.">
        <title>Comparative genomics of Ceriporiopsis subvermispora and Phanerochaete chrysosporium provide insight into selective ligninolysis.</title>
        <authorList>
            <person name="Fernandez-Fueyo E."/>
            <person name="Ruiz-Duenas F.J."/>
            <person name="Ferreira P."/>
            <person name="Floudas D."/>
            <person name="Hibbett D.S."/>
            <person name="Canessa P."/>
            <person name="Larrondo L.F."/>
            <person name="James T.Y."/>
            <person name="Seelenfreund D."/>
            <person name="Lobos S."/>
            <person name="Polanco R."/>
            <person name="Tello M."/>
            <person name="Honda Y."/>
            <person name="Watanabe T."/>
            <person name="Watanabe T."/>
            <person name="Ryu J.S."/>
            <person name="Kubicek C.P."/>
            <person name="Schmoll M."/>
            <person name="Gaskell J."/>
            <person name="Hammel K.E."/>
            <person name="St John F.J."/>
            <person name="Vanden Wymelenberg A."/>
            <person name="Sabat G."/>
            <person name="Splinter BonDurant S."/>
            <person name="Syed K."/>
            <person name="Yadav J.S."/>
            <person name="Doddapaneni H."/>
            <person name="Subramanian V."/>
            <person name="Lavin J.L."/>
            <person name="Oguiza J.A."/>
            <person name="Perez G."/>
            <person name="Pisabarro A.G."/>
            <person name="Ramirez L."/>
            <person name="Santoyo F."/>
            <person name="Master E."/>
            <person name="Coutinho P.M."/>
            <person name="Henrissat B."/>
            <person name="Lombard V."/>
            <person name="Magnuson J.K."/>
            <person name="Kuees U."/>
            <person name="Hori C."/>
            <person name="Igarashi K."/>
            <person name="Samejima M."/>
            <person name="Held B.W."/>
            <person name="Barry K.W."/>
            <person name="LaButti K.M."/>
            <person name="Lapidus A."/>
            <person name="Lindquist E.A."/>
            <person name="Lucas S.M."/>
            <person name="Riley R."/>
            <person name="Salamov A.A."/>
            <person name="Hoffmeister D."/>
            <person name="Schwenk D."/>
            <person name="Hadar Y."/>
            <person name="Yarden O."/>
            <person name="de Vries R.P."/>
            <person name="Wiebenga A."/>
            <person name="Stenlid J."/>
            <person name="Eastwood D."/>
            <person name="Grigoriev I.V."/>
            <person name="Berka R.M."/>
            <person name="Blanchette R.A."/>
            <person name="Kersten P."/>
            <person name="Martinez A.T."/>
            <person name="Vicuna R."/>
            <person name="Cullen D."/>
        </authorList>
    </citation>
    <scope>NUCLEOTIDE SEQUENCE [LARGE SCALE GENOMIC DNA]</scope>
    <source>
        <strain evidence="2 3">B</strain>
    </source>
</reference>
<gene>
    <name evidence="2" type="ORF">CERSUDRAFT_123861</name>
</gene>
<keyword evidence="3" id="KW-1185">Reference proteome</keyword>
<dbReference type="EMBL" id="KB445797">
    <property type="protein sequence ID" value="EMD36812.1"/>
    <property type="molecule type" value="Genomic_DNA"/>
</dbReference>
<accession>M2REC4</accession>
<name>M2REC4_CERS8</name>
<evidence type="ECO:0000313" key="2">
    <source>
        <dbReference type="EMBL" id="EMD36812.1"/>
    </source>
</evidence>
<feature type="compositionally biased region" description="Low complexity" evidence="1">
    <location>
        <begin position="176"/>
        <end position="202"/>
    </location>
</feature>
<organism evidence="2 3">
    <name type="scientific">Ceriporiopsis subvermispora (strain B)</name>
    <name type="common">White-rot fungus</name>
    <name type="synonym">Gelatoporia subvermispora</name>
    <dbReference type="NCBI Taxonomy" id="914234"/>
    <lineage>
        <taxon>Eukaryota</taxon>
        <taxon>Fungi</taxon>
        <taxon>Dikarya</taxon>
        <taxon>Basidiomycota</taxon>
        <taxon>Agaricomycotina</taxon>
        <taxon>Agaricomycetes</taxon>
        <taxon>Polyporales</taxon>
        <taxon>Gelatoporiaceae</taxon>
        <taxon>Gelatoporia</taxon>
    </lineage>
</organism>